<proteinExistence type="predicted"/>
<dbReference type="Gene3D" id="3.30.1460.10">
    <property type="match status" value="1"/>
</dbReference>
<feature type="region of interest" description="Disordered" evidence="1">
    <location>
        <begin position="127"/>
        <end position="146"/>
    </location>
</feature>
<evidence type="ECO:0000313" key="2">
    <source>
        <dbReference type="EMBL" id="NER11902.1"/>
    </source>
</evidence>
<sequence length="146" mass="16742">MTAARLGDIISRVSDSIQTNGNSWQFLYKDRLIICITDENANRMRIISPIIEREKLDEELLLNSLVANFHTALDVKYAISDEILWSVFAHPLKELTEHQVEDAISQVYYANLTFGVTFSSTTLTFPGNTRKKEPEKPEIKKKKIKI</sequence>
<organism evidence="2 3">
    <name type="scientific">Leptobacterium flavescens</name>
    <dbReference type="NCBI Taxonomy" id="472055"/>
    <lineage>
        <taxon>Bacteria</taxon>
        <taxon>Pseudomonadati</taxon>
        <taxon>Bacteroidota</taxon>
        <taxon>Flavobacteriia</taxon>
        <taxon>Flavobacteriales</taxon>
        <taxon>Flavobacteriaceae</taxon>
        <taxon>Leptobacterium</taxon>
    </lineage>
</organism>
<keyword evidence="3" id="KW-1185">Reference proteome</keyword>
<dbReference type="SUPFAM" id="SSF69635">
    <property type="entry name" value="Type III secretory system chaperone-like"/>
    <property type="match status" value="1"/>
</dbReference>
<dbReference type="AlphaFoldDB" id="A0A6P0UGZ2"/>
<evidence type="ECO:0000313" key="3">
    <source>
        <dbReference type="Proteomes" id="UP000468581"/>
    </source>
</evidence>
<accession>A0A6P0UGZ2</accession>
<dbReference type="Proteomes" id="UP000468581">
    <property type="component" value="Unassembled WGS sequence"/>
</dbReference>
<gene>
    <name evidence="2" type="ORF">GWK08_00480</name>
</gene>
<evidence type="ECO:0008006" key="4">
    <source>
        <dbReference type="Google" id="ProtNLM"/>
    </source>
</evidence>
<dbReference type="EMBL" id="JAABOO010000001">
    <property type="protein sequence ID" value="NER11902.1"/>
    <property type="molecule type" value="Genomic_DNA"/>
</dbReference>
<name>A0A6P0UGZ2_9FLAO</name>
<reference evidence="2 3" key="1">
    <citation type="submission" date="2020-01" db="EMBL/GenBank/DDBJ databases">
        <title>Leptobacterium flavescens.</title>
        <authorList>
            <person name="Wang G."/>
        </authorList>
    </citation>
    <scope>NUCLEOTIDE SEQUENCE [LARGE SCALE GENOMIC DNA]</scope>
    <source>
        <strain evidence="2 3">KCTC 22160</strain>
    </source>
</reference>
<protein>
    <recommendedName>
        <fullName evidence="4">YbjN domain-containing protein</fullName>
    </recommendedName>
</protein>
<comment type="caution">
    <text evidence="2">The sequence shown here is derived from an EMBL/GenBank/DDBJ whole genome shotgun (WGS) entry which is preliminary data.</text>
</comment>
<evidence type="ECO:0000256" key="1">
    <source>
        <dbReference type="SAM" id="MobiDB-lite"/>
    </source>
</evidence>